<organism evidence="2 3">
    <name type="scientific">Citricoccus muralis</name>
    <dbReference type="NCBI Taxonomy" id="169134"/>
    <lineage>
        <taxon>Bacteria</taxon>
        <taxon>Bacillati</taxon>
        <taxon>Actinomycetota</taxon>
        <taxon>Actinomycetes</taxon>
        <taxon>Micrococcales</taxon>
        <taxon>Micrococcaceae</taxon>
        <taxon>Citricoccus</taxon>
    </lineage>
</organism>
<gene>
    <name evidence="2" type="ORF">C8E99_0068</name>
</gene>
<keyword evidence="1" id="KW-0812">Transmembrane</keyword>
<dbReference type="RefSeq" id="WP_170144492.1">
    <property type="nucleotide sequence ID" value="NZ_QREH01000001.1"/>
</dbReference>
<keyword evidence="1" id="KW-1133">Transmembrane helix</keyword>
<proteinExistence type="predicted"/>
<feature type="transmembrane region" description="Helical" evidence="1">
    <location>
        <begin position="6"/>
        <end position="25"/>
    </location>
</feature>
<comment type="caution">
    <text evidence="2">The sequence shown here is derived from an EMBL/GenBank/DDBJ whole genome shotgun (WGS) entry which is preliminary data.</text>
</comment>
<name>A0A3D9L7H0_9MICC</name>
<evidence type="ECO:0000256" key="1">
    <source>
        <dbReference type="SAM" id="Phobius"/>
    </source>
</evidence>
<protein>
    <submittedName>
        <fullName evidence="2">Uncharacterized protein</fullName>
    </submittedName>
</protein>
<dbReference type="EMBL" id="QREH01000001">
    <property type="protein sequence ID" value="REE02301.1"/>
    <property type="molecule type" value="Genomic_DNA"/>
</dbReference>
<evidence type="ECO:0000313" key="3">
    <source>
        <dbReference type="Proteomes" id="UP000256727"/>
    </source>
</evidence>
<reference evidence="2 3" key="1">
    <citation type="submission" date="2018-07" db="EMBL/GenBank/DDBJ databases">
        <title>Sequencing the genomes of 1000 actinobacteria strains.</title>
        <authorList>
            <person name="Klenk H.-P."/>
        </authorList>
    </citation>
    <scope>NUCLEOTIDE SEQUENCE [LARGE SCALE GENOMIC DNA]</scope>
    <source>
        <strain evidence="2 3">DSM 14442</strain>
    </source>
</reference>
<sequence>MGNVTGLVLYVVFAAIFFYVLYGVIRAGVRDGILSADKRRRVDAHASSEIDPSTPR</sequence>
<keyword evidence="1" id="KW-0472">Membrane</keyword>
<evidence type="ECO:0000313" key="2">
    <source>
        <dbReference type="EMBL" id="REE02301.1"/>
    </source>
</evidence>
<dbReference type="AlphaFoldDB" id="A0A3D9L7H0"/>
<keyword evidence="3" id="KW-1185">Reference proteome</keyword>
<dbReference type="Proteomes" id="UP000256727">
    <property type="component" value="Unassembled WGS sequence"/>
</dbReference>
<accession>A0A3D9L7H0</accession>